<dbReference type="Pfam" id="PF01288">
    <property type="entry name" value="HPPK"/>
    <property type="match status" value="1"/>
</dbReference>
<evidence type="ECO:0000256" key="4">
    <source>
        <dbReference type="ARBA" id="ARBA00016218"/>
    </source>
</evidence>
<dbReference type="InterPro" id="IPR035907">
    <property type="entry name" value="Hppk_sf"/>
</dbReference>
<evidence type="ECO:0000256" key="1">
    <source>
        <dbReference type="ARBA" id="ARBA00005051"/>
    </source>
</evidence>
<keyword evidence="9" id="KW-0289">Folate biosynthesis</keyword>
<protein>
    <recommendedName>
        <fullName evidence="4">2-amino-4-hydroxy-6-hydroxymethyldihydropteridine pyrophosphokinase</fullName>
        <ecNumber evidence="3">2.7.6.3</ecNumber>
    </recommendedName>
    <alternativeName>
        <fullName evidence="11">6-hydroxymethyl-7,8-dihydropterin pyrophosphokinase</fullName>
    </alternativeName>
    <alternativeName>
        <fullName evidence="12">7,8-dihydro-6-hydroxymethylpterin-pyrophosphokinase</fullName>
    </alternativeName>
</protein>
<evidence type="ECO:0000259" key="13">
    <source>
        <dbReference type="Pfam" id="PF01288"/>
    </source>
</evidence>
<comment type="function">
    <text evidence="10">Catalyzes the transfer of pyrophosphate from adenosine triphosphate (ATP) to 6-hydroxymethyl-7,8-dihydropterin, an enzymatic step in folate biosynthesis pathway.</text>
</comment>
<dbReference type="GO" id="GO:0046656">
    <property type="term" value="P:folic acid biosynthetic process"/>
    <property type="evidence" value="ECO:0007669"/>
    <property type="project" value="UniProtKB-KW"/>
</dbReference>
<dbReference type="PANTHER" id="PTHR43071:SF1">
    <property type="entry name" value="2-AMINO-4-HYDROXY-6-HYDROXYMETHYLDIHYDROPTERIDINE PYROPHOSPHOKINASE"/>
    <property type="match status" value="1"/>
</dbReference>
<dbReference type="Gene3D" id="3.30.70.560">
    <property type="entry name" value="7,8-Dihydro-6-hydroxymethylpterin-pyrophosphokinase HPPK"/>
    <property type="match status" value="1"/>
</dbReference>
<comment type="caution">
    <text evidence="14">The sequence shown here is derived from an EMBL/GenBank/DDBJ whole genome shotgun (WGS) entry which is preliminary data.</text>
</comment>
<feature type="domain" description="7,8-dihydro-6-hydroxymethylpterin-pyrophosphokinase" evidence="13">
    <location>
        <begin position="6"/>
        <end position="136"/>
    </location>
</feature>
<evidence type="ECO:0000256" key="11">
    <source>
        <dbReference type="ARBA" id="ARBA00029766"/>
    </source>
</evidence>
<dbReference type="UniPathway" id="UPA00077">
    <property type="reaction ID" value="UER00155"/>
</dbReference>
<dbReference type="GO" id="GO:0016301">
    <property type="term" value="F:kinase activity"/>
    <property type="evidence" value="ECO:0007669"/>
    <property type="project" value="UniProtKB-KW"/>
</dbReference>
<evidence type="ECO:0000256" key="3">
    <source>
        <dbReference type="ARBA" id="ARBA00013253"/>
    </source>
</evidence>
<comment type="pathway">
    <text evidence="1">Cofactor biosynthesis; tetrahydrofolate biosynthesis; 2-amino-4-hydroxy-6-hydroxymethyl-7,8-dihydropteridine diphosphate from 7,8-dihydroneopterin triphosphate: step 4/4.</text>
</comment>
<evidence type="ECO:0000256" key="8">
    <source>
        <dbReference type="ARBA" id="ARBA00022840"/>
    </source>
</evidence>
<keyword evidence="7 14" id="KW-0418">Kinase</keyword>
<evidence type="ECO:0000256" key="2">
    <source>
        <dbReference type="ARBA" id="ARBA00005810"/>
    </source>
</evidence>
<evidence type="ECO:0000256" key="5">
    <source>
        <dbReference type="ARBA" id="ARBA00022679"/>
    </source>
</evidence>
<keyword evidence="5 14" id="KW-0808">Transferase</keyword>
<name>A0A7V2B2V3_RHOMR</name>
<dbReference type="GO" id="GO:0005524">
    <property type="term" value="F:ATP binding"/>
    <property type="evidence" value="ECO:0007669"/>
    <property type="project" value="UniProtKB-KW"/>
</dbReference>
<evidence type="ECO:0000256" key="9">
    <source>
        <dbReference type="ARBA" id="ARBA00022909"/>
    </source>
</evidence>
<dbReference type="AlphaFoldDB" id="A0A7V2B2V3"/>
<comment type="similarity">
    <text evidence="2">Belongs to the HPPK family.</text>
</comment>
<evidence type="ECO:0000256" key="7">
    <source>
        <dbReference type="ARBA" id="ARBA00022777"/>
    </source>
</evidence>
<organism evidence="14">
    <name type="scientific">Rhodothermus marinus</name>
    <name type="common">Rhodothermus obamensis</name>
    <dbReference type="NCBI Taxonomy" id="29549"/>
    <lineage>
        <taxon>Bacteria</taxon>
        <taxon>Pseudomonadati</taxon>
        <taxon>Rhodothermota</taxon>
        <taxon>Rhodothermia</taxon>
        <taxon>Rhodothermales</taxon>
        <taxon>Rhodothermaceae</taxon>
        <taxon>Rhodothermus</taxon>
    </lineage>
</organism>
<evidence type="ECO:0000256" key="6">
    <source>
        <dbReference type="ARBA" id="ARBA00022741"/>
    </source>
</evidence>
<accession>A0A7V2B2V3</accession>
<dbReference type="GO" id="GO:0003848">
    <property type="term" value="F:2-amino-4-hydroxy-6-hydroxymethyldihydropteridine diphosphokinase activity"/>
    <property type="evidence" value="ECO:0007669"/>
    <property type="project" value="UniProtKB-EC"/>
</dbReference>
<gene>
    <name evidence="14" type="primary">folK</name>
    <name evidence="14" type="ORF">ENO59_12285</name>
</gene>
<keyword evidence="6" id="KW-0547">Nucleotide-binding</keyword>
<dbReference type="PANTHER" id="PTHR43071">
    <property type="entry name" value="2-AMINO-4-HYDROXY-6-HYDROXYMETHYLDIHYDROPTERIDINE PYROPHOSPHOKINASE"/>
    <property type="match status" value="1"/>
</dbReference>
<dbReference type="InterPro" id="IPR000550">
    <property type="entry name" value="Hppk"/>
</dbReference>
<dbReference type="EC" id="2.7.6.3" evidence="3"/>
<evidence type="ECO:0000256" key="10">
    <source>
        <dbReference type="ARBA" id="ARBA00029409"/>
    </source>
</evidence>
<dbReference type="SUPFAM" id="SSF55083">
    <property type="entry name" value="6-hydroxymethyl-7,8-dihydropterin pyrophosphokinase, HPPK"/>
    <property type="match status" value="1"/>
</dbReference>
<dbReference type="NCBIfam" id="TIGR01498">
    <property type="entry name" value="folK"/>
    <property type="match status" value="1"/>
</dbReference>
<evidence type="ECO:0000256" key="12">
    <source>
        <dbReference type="ARBA" id="ARBA00033413"/>
    </source>
</evidence>
<dbReference type="CDD" id="cd00483">
    <property type="entry name" value="HPPK"/>
    <property type="match status" value="1"/>
</dbReference>
<proteinExistence type="inferred from homology"/>
<evidence type="ECO:0000313" key="14">
    <source>
        <dbReference type="EMBL" id="HER97261.1"/>
    </source>
</evidence>
<reference evidence="14" key="1">
    <citation type="journal article" date="2020" name="mSystems">
        <title>Genome- and Community-Level Interaction Insights into Carbon Utilization and Element Cycling Functions of Hydrothermarchaeota in Hydrothermal Sediment.</title>
        <authorList>
            <person name="Zhou Z."/>
            <person name="Liu Y."/>
            <person name="Xu W."/>
            <person name="Pan J."/>
            <person name="Luo Z.H."/>
            <person name="Li M."/>
        </authorList>
    </citation>
    <scope>NUCLEOTIDE SEQUENCE [LARGE SCALE GENOMIC DNA]</scope>
    <source>
        <strain evidence="14">SpSt-143</strain>
    </source>
</reference>
<dbReference type="GO" id="GO:0046654">
    <property type="term" value="P:tetrahydrofolate biosynthetic process"/>
    <property type="evidence" value="ECO:0007669"/>
    <property type="project" value="UniProtKB-UniPathway"/>
</dbReference>
<sequence length="170" mass="18751">MRESVFLGLGANLGNRLVQLQAAVAALRRHPAIELVACSPVYESAAHTLADEPQPDYLNAVVWVRTLLEPEALLALCLQLEAAAGRQRTAPWSPRPLDLDILAYGQRTLCQATLTIPHPRLSERRFVLQPWADLAPEFYVPAPFCTSVAMLLARCPDRAPLHRLGVLLES</sequence>
<keyword evidence="8" id="KW-0067">ATP-binding</keyword>
<dbReference type="EMBL" id="DSGB01000007">
    <property type="protein sequence ID" value="HER97261.1"/>
    <property type="molecule type" value="Genomic_DNA"/>
</dbReference>